<dbReference type="PROSITE" id="PS50240">
    <property type="entry name" value="TRYPSIN_DOM"/>
    <property type="match status" value="1"/>
</dbReference>
<sequence length="417" mass="47254">MAASVSNSEEGNLEADIFAVTDSDLRGDVGAFGDDGHEIAVEDLQSEDHVKRYANETIAIAGNGRITSTWYRSKRMRKPDDDEVMISEYYRRRRRPDYDDEDGNIPNHNERRRRLDDDQYRKLNDNRRRRNRKNFRGNCESCGKMIGGIRGKSVNIERVINGRVVKPVYKYPWIVSLSRSPYGIYCGGAIISATFILTAGHCLVNHQKQELPQCNRRRGVLPKICYFMPNEMTVGLLGRRQEDKQRPVQIAQLIPHDQFDYGKLLHDIALIKLAAPIQCNQLSLPICLPTTDLQKLDEKLITAGWGYNTGEGRSGPQLLREGTMKQVEPKVCQKANWSFYSNLTDIVCAVGTESKQSSCMGDSGTSIFETFGIAFYTIGVSSRHSTPDCKVDTPATYAKVFSYINWIKRHVKDLPES</sequence>
<name>A0A4Y2GYX5_ARAVE</name>
<keyword evidence="5" id="KW-0378">Hydrolase</keyword>
<dbReference type="Proteomes" id="UP000499080">
    <property type="component" value="Unassembled WGS sequence"/>
</dbReference>
<proteinExistence type="inferred from homology"/>
<dbReference type="InterPro" id="IPR001254">
    <property type="entry name" value="Trypsin_dom"/>
</dbReference>
<evidence type="ECO:0000313" key="6">
    <source>
        <dbReference type="Proteomes" id="UP000499080"/>
    </source>
</evidence>
<accession>A0A4Y2GYX5</accession>
<keyword evidence="5" id="KW-0645">Protease</keyword>
<dbReference type="Gene3D" id="2.40.10.10">
    <property type="entry name" value="Trypsin-like serine proteases"/>
    <property type="match status" value="1"/>
</dbReference>
<feature type="domain" description="Peptidase S1" evidence="4">
    <location>
        <begin position="159"/>
        <end position="412"/>
    </location>
</feature>
<keyword evidence="6" id="KW-1185">Reference proteome</keyword>
<dbReference type="EMBL" id="BGPR01001644">
    <property type="protein sequence ID" value="GBM58653.1"/>
    <property type="molecule type" value="Genomic_DNA"/>
</dbReference>
<dbReference type="InterPro" id="IPR051487">
    <property type="entry name" value="Ser/Thr_Proteases_Immune/Dev"/>
</dbReference>
<keyword evidence="1" id="KW-1015">Disulfide bond</keyword>
<evidence type="ECO:0000256" key="3">
    <source>
        <dbReference type="SAM" id="MobiDB-lite"/>
    </source>
</evidence>
<dbReference type="GO" id="GO:0004252">
    <property type="term" value="F:serine-type endopeptidase activity"/>
    <property type="evidence" value="ECO:0007669"/>
    <property type="project" value="InterPro"/>
</dbReference>
<dbReference type="InterPro" id="IPR043504">
    <property type="entry name" value="Peptidase_S1_PA_chymotrypsin"/>
</dbReference>
<dbReference type="SMART" id="SM00020">
    <property type="entry name" value="Tryp_SPc"/>
    <property type="match status" value="1"/>
</dbReference>
<dbReference type="InterPro" id="IPR001314">
    <property type="entry name" value="Peptidase_S1A"/>
</dbReference>
<dbReference type="GO" id="GO:0006508">
    <property type="term" value="P:proteolysis"/>
    <property type="evidence" value="ECO:0007669"/>
    <property type="project" value="UniProtKB-KW"/>
</dbReference>
<dbReference type="PRINTS" id="PR00722">
    <property type="entry name" value="CHYMOTRYPSIN"/>
</dbReference>
<evidence type="ECO:0000256" key="2">
    <source>
        <dbReference type="ARBA" id="ARBA00024195"/>
    </source>
</evidence>
<evidence type="ECO:0000256" key="1">
    <source>
        <dbReference type="ARBA" id="ARBA00023157"/>
    </source>
</evidence>
<protein>
    <submittedName>
        <fullName evidence="5">Serine protease 38</fullName>
    </submittedName>
</protein>
<reference evidence="5 6" key="1">
    <citation type="journal article" date="2019" name="Sci. Rep.">
        <title>Orb-weaving spider Araneus ventricosus genome elucidates the spidroin gene catalogue.</title>
        <authorList>
            <person name="Kono N."/>
            <person name="Nakamura H."/>
            <person name="Ohtoshi R."/>
            <person name="Moran D.A.P."/>
            <person name="Shinohara A."/>
            <person name="Yoshida Y."/>
            <person name="Fujiwara M."/>
            <person name="Mori M."/>
            <person name="Tomita M."/>
            <person name="Arakawa K."/>
        </authorList>
    </citation>
    <scope>NUCLEOTIDE SEQUENCE [LARGE SCALE GENOMIC DNA]</scope>
</reference>
<organism evidence="5 6">
    <name type="scientific">Araneus ventricosus</name>
    <name type="common">Orbweaver spider</name>
    <name type="synonym">Epeira ventricosa</name>
    <dbReference type="NCBI Taxonomy" id="182803"/>
    <lineage>
        <taxon>Eukaryota</taxon>
        <taxon>Metazoa</taxon>
        <taxon>Ecdysozoa</taxon>
        <taxon>Arthropoda</taxon>
        <taxon>Chelicerata</taxon>
        <taxon>Arachnida</taxon>
        <taxon>Araneae</taxon>
        <taxon>Araneomorphae</taxon>
        <taxon>Entelegynae</taxon>
        <taxon>Araneoidea</taxon>
        <taxon>Araneidae</taxon>
        <taxon>Araneus</taxon>
    </lineage>
</organism>
<comment type="caution">
    <text evidence="5">The sequence shown here is derived from an EMBL/GenBank/DDBJ whole genome shotgun (WGS) entry which is preliminary data.</text>
</comment>
<dbReference type="AlphaFoldDB" id="A0A4Y2GYX5"/>
<dbReference type="InterPro" id="IPR018114">
    <property type="entry name" value="TRYPSIN_HIS"/>
</dbReference>
<evidence type="ECO:0000259" key="4">
    <source>
        <dbReference type="PROSITE" id="PS50240"/>
    </source>
</evidence>
<dbReference type="OrthoDB" id="6436036at2759"/>
<dbReference type="InterPro" id="IPR009003">
    <property type="entry name" value="Peptidase_S1_PA"/>
</dbReference>
<comment type="similarity">
    <text evidence="2">Belongs to the peptidase S1 family. CLIP subfamily.</text>
</comment>
<dbReference type="SUPFAM" id="SSF50494">
    <property type="entry name" value="Trypsin-like serine proteases"/>
    <property type="match status" value="1"/>
</dbReference>
<evidence type="ECO:0000313" key="5">
    <source>
        <dbReference type="EMBL" id="GBM58653.1"/>
    </source>
</evidence>
<feature type="region of interest" description="Disordered" evidence="3">
    <location>
        <begin position="96"/>
        <end position="115"/>
    </location>
</feature>
<dbReference type="PROSITE" id="PS00134">
    <property type="entry name" value="TRYPSIN_HIS"/>
    <property type="match status" value="1"/>
</dbReference>
<dbReference type="Pfam" id="PF00089">
    <property type="entry name" value="Trypsin"/>
    <property type="match status" value="1"/>
</dbReference>
<gene>
    <name evidence="5" type="primary">Prss38_1</name>
    <name evidence="5" type="ORF">AVEN_251922_1</name>
</gene>
<dbReference type="CDD" id="cd00190">
    <property type="entry name" value="Tryp_SPc"/>
    <property type="match status" value="1"/>
</dbReference>
<dbReference type="PANTHER" id="PTHR24256">
    <property type="entry name" value="TRYPTASE-RELATED"/>
    <property type="match status" value="1"/>
</dbReference>